<accession>A0A1C7MCK7</accession>
<dbReference type="PANTHER" id="PTHR45639:SF4">
    <property type="entry name" value="HSC70CB, ISOFORM G"/>
    <property type="match status" value="1"/>
</dbReference>
<sequence>MPPRDALASHFVAPTCDASSLWHNPQTTHFFFRAKAARRSAPAPHAVVCLRIGSQGNTHRLRDAPERRPPRLSEFRGAMSDRTRPAQLDTSTRMEITFRYREAEERTKVVSQLRETLNNYMNQATSNDERFSHIDEKDKQTIVEKCATIQKWLEDQMVRQLERPKNVDPVLTSAEVLKKKDEIICFATPTLTKPKVGFSPDKYSDGTSWVYASFRMLAAGYEVIQTITAIFKDKLHHLSGSQVT</sequence>
<dbReference type="GO" id="GO:0140662">
    <property type="term" value="F:ATP-dependent protein folding chaperone"/>
    <property type="evidence" value="ECO:0007669"/>
    <property type="project" value="InterPro"/>
</dbReference>
<keyword evidence="2" id="KW-0547">Nucleotide-binding</keyword>
<dbReference type="PANTHER" id="PTHR45639">
    <property type="entry name" value="HSC70CB, ISOFORM G-RELATED"/>
    <property type="match status" value="1"/>
</dbReference>
<dbReference type="AlphaFoldDB" id="A0A1C7MCK7"/>
<gene>
    <name evidence="4" type="ORF">A0H81_05059</name>
</gene>
<name>A0A1C7MCK7_GRIFR</name>
<dbReference type="GO" id="GO:0005524">
    <property type="term" value="F:ATP binding"/>
    <property type="evidence" value="ECO:0007669"/>
    <property type="project" value="UniProtKB-KW"/>
</dbReference>
<comment type="caution">
    <text evidence="4">The sequence shown here is derived from an EMBL/GenBank/DDBJ whole genome shotgun (WGS) entry which is preliminary data.</text>
</comment>
<comment type="similarity">
    <text evidence="1">Belongs to the heat shock protein 70 family.</text>
</comment>
<protein>
    <submittedName>
        <fullName evidence="4">Uncharacterized protein</fullName>
    </submittedName>
</protein>
<dbReference type="Proteomes" id="UP000092993">
    <property type="component" value="Unassembled WGS sequence"/>
</dbReference>
<dbReference type="InterPro" id="IPR013126">
    <property type="entry name" value="Hsp_70_fam"/>
</dbReference>
<dbReference type="GO" id="GO:0005829">
    <property type="term" value="C:cytosol"/>
    <property type="evidence" value="ECO:0007669"/>
    <property type="project" value="TreeGrafter"/>
</dbReference>
<dbReference type="EMBL" id="LUGG01000005">
    <property type="protein sequence ID" value="OBZ74663.1"/>
    <property type="molecule type" value="Genomic_DNA"/>
</dbReference>
<evidence type="ECO:0000256" key="2">
    <source>
        <dbReference type="ARBA" id="ARBA00022741"/>
    </source>
</evidence>
<dbReference type="GO" id="GO:0005634">
    <property type="term" value="C:nucleus"/>
    <property type="evidence" value="ECO:0007669"/>
    <property type="project" value="TreeGrafter"/>
</dbReference>
<dbReference type="STRING" id="5627.A0A1C7MCK7"/>
<evidence type="ECO:0000313" key="4">
    <source>
        <dbReference type="EMBL" id="OBZ74663.1"/>
    </source>
</evidence>
<organism evidence="4 5">
    <name type="scientific">Grifola frondosa</name>
    <name type="common">Maitake</name>
    <name type="synonym">Polyporus frondosus</name>
    <dbReference type="NCBI Taxonomy" id="5627"/>
    <lineage>
        <taxon>Eukaryota</taxon>
        <taxon>Fungi</taxon>
        <taxon>Dikarya</taxon>
        <taxon>Basidiomycota</taxon>
        <taxon>Agaricomycotina</taxon>
        <taxon>Agaricomycetes</taxon>
        <taxon>Polyporales</taxon>
        <taxon>Grifolaceae</taxon>
        <taxon>Grifola</taxon>
    </lineage>
</organism>
<reference evidence="4 5" key="1">
    <citation type="submission" date="2016-03" db="EMBL/GenBank/DDBJ databases">
        <title>Whole genome sequencing of Grifola frondosa 9006-11.</title>
        <authorList>
            <person name="Min B."/>
            <person name="Park H."/>
            <person name="Kim J.-G."/>
            <person name="Cho H."/>
            <person name="Oh Y.-L."/>
            <person name="Kong W.-S."/>
            <person name="Choi I.-G."/>
        </authorList>
    </citation>
    <scope>NUCLEOTIDE SEQUENCE [LARGE SCALE GENOMIC DNA]</scope>
    <source>
        <strain evidence="4 5">9006-11</strain>
    </source>
</reference>
<evidence type="ECO:0000313" key="5">
    <source>
        <dbReference type="Proteomes" id="UP000092993"/>
    </source>
</evidence>
<proteinExistence type="inferred from homology"/>
<dbReference type="InterPro" id="IPR029048">
    <property type="entry name" value="HSP70_C_sf"/>
</dbReference>
<keyword evidence="5" id="KW-1185">Reference proteome</keyword>
<keyword evidence="3" id="KW-0067">ATP-binding</keyword>
<dbReference type="SUPFAM" id="SSF100934">
    <property type="entry name" value="Heat shock protein 70kD (HSP70), C-terminal subdomain"/>
    <property type="match status" value="1"/>
</dbReference>
<evidence type="ECO:0000256" key="3">
    <source>
        <dbReference type="ARBA" id="ARBA00022840"/>
    </source>
</evidence>
<dbReference type="OrthoDB" id="3259937at2759"/>
<evidence type="ECO:0000256" key="1">
    <source>
        <dbReference type="ARBA" id="ARBA00007381"/>
    </source>
</evidence>